<dbReference type="SMART" id="SM00908">
    <property type="entry name" value="Gal-bind_lectin"/>
    <property type="match status" value="1"/>
</dbReference>
<dbReference type="InterPro" id="IPR044156">
    <property type="entry name" value="Galectin-like"/>
</dbReference>
<dbReference type="PANTHER" id="PTHR11346:SF32">
    <property type="entry name" value="GALECTIN-4"/>
    <property type="match status" value="1"/>
</dbReference>
<evidence type="ECO:0000259" key="4">
    <source>
        <dbReference type="PROSITE" id="PS51304"/>
    </source>
</evidence>
<keyword evidence="6" id="KW-1185">Reference proteome</keyword>
<evidence type="ECO:0000313" key="5">
    <source>
        <dbReference type="EMBL" id="KAI5616325.1"/>
    </source>
</evidence>
<dbReference type="CDD" id="cd00070">
    <property type="entry name" value="GLECT"/>
    <property type="match status" value="1"/>
</dbReference>
<dbReference type="Proteomes" id="UP001205998">
    <property type="component" value="Unassembled WGS sequence"/>
</dbReference>
<dbReference type="AlphaFoldDB" id="A0AAD5AI42"/>
<dbReference type="SMART" id="SM00276">
    <property type="entry name" value="GLECT"/>
    <property type="match status" value="1"/>
</dbReference>
<evidence type="ECO:0000313" key="6">
    <source>
        <dbReference type="Proteomes" id="UP001205998"/>
    </source>
</evidence>
<feature type="non-terminal residue" evidence="5">
    <location>
        <position position="93"/>
    </location>
</feature>
<feature type="domain" description="Galectin" evidence="4">
    <location>
        <begin position="1"/>
        <end position="93"/>
    </location>
</feature>
<gene>
    <name evidence="5" type="ORF">C0J50_24162</name>
</gene>
<accession>A0AAD5AI42</accession>
<reference evidence="5" key="1">
    <citation type="submission" date="2018-07" db="EMBL/GenBank/DDBJ databases">
        <title>Comparative genomics of catfishes provides insights into carnivory and benthic adaptation.</title>
        <authorList>
            <person name="Zhang Y."/>
            <person name="Wang D."/>
            <person name="Peng Z."/>
            <person name="Zheng S."/>
            <person name="Shao F."/>
            <person name="Tao W."/>
        </authorList>
    </citation>
    <scope>NUCLEOTIDE SEQUENCE</scope>
    <source>
        <strain evidence="5">Chongqing</strain>
    </source>
</reference>
<keyword evidence="2" id="KW-0677">Repeat</keyword>
<dbReference type="InterPro" id="IPR013320">
    <property type="entry name" value="ConA-like_dom_sf"/>
</dbReference>
<protein>
    <recommendedName>
        <fullName evidence="3">Galectin</fullName>
    </recommendedName>
</protein>
<dbReference type="Pfam" id="PF00337">
    <property type="entry name" value="Gal-bind_lectin"/>
    <property type="match status" value="1"/>
</dbReference>
<dbReference type="PANTHER" id="PTHR11346">
    <property type="entry name" value="GALECTIN"/>
    <property type="match status" value="1"/>
</dbReference>
<name>A0AAD5AI42_SILAS</name>
<dbReference type="GO" id="GO:0030246">
    <property type="term" value="F:carbohydrate binding"/>
    <property type="evidence" value="ECO:0007669"/>
    <property type="project" value="UniProtKB-UniRule"/>
</dbReference>
<sequence>SEGDDIAFHINPRIGDVVVLNSFRNGSWEEEEHASITAFSKEAVLNMFIVISSEGYEVFVNGLRQFTFKHRFPVEDVSTLDISGDVTIDYFGF</sequence>
<comment type="caution">
    <text evidence="5">The sequence shown here is derived from an EMBL/GenBank/DDBJ whole genome shotgun (WGS) entry which is preliminary data.</text>
</comment>
<organism evidence="5 6">
    <name type="scientific">Silurus asotus</name>
    <name type="common">Amur catfish</name>
    <name type="synonym">Parasilurus asotus</name>
    <dbReference type="NCBI Taxonomy" id="30991"/>
    <lineage>
        <taxon>Eukaryota</taxon>
        <taxon>Metazoa</taxon>
        <taxon>Chordata</taxon>
        <taxon>Craniata</taxon>
        <taxon>Vertebrata</taxon>
        <taxon>Euteleostomi</taxon>
        <taxon>Actinopterygii</taxon>
        <taxon>Neopterygii</taxon>
        <taxon>Teleostei</taxon>
        <taxon>Ostariophysi</taxon>
        <taxon>Siluriformes</taxon>
        <taxon>Siluridae</taxon>
        <taxon>Silurus</taxon>
    </lineage>
</organism>
<dbReference type="InterPro" id="IPR001079">
    <property type="entry name" value="Galectin_CRD"/>
</dbReference>
<evidence type="ECO:0000256" key="2">
    <source>
        <dbReference type="ARBA" id="ARBA00022737"/>
    </source>
</evidence>
<dbReference type="SUPFAM" id="SSF49899">
    <property type="entry name" value="Concanavalin A-like lectins/glucanases"/>
    <property type="match status" value="1"/>
</dbReference>
<dbReference type="EMBL" id="MU551741">
    <property type="protein sequence ID" value="KAI5616325.1"/>
    <property type="molecule type" value="Genomic_DNA"/>
</dbReference>
<evidence type="ECO:0000256" key="3">
    <source>
        <dbReference type="RuleBase" id="RU102079"/>
    </source>
</evidence>
<dbReference type="Gene3D" id="2.60.120.200">
    <property type="match status" value="1"/>
</dbReference>
<dbReference type="PROSITE" id="PS51304">
    <property type="entry name" value="GALECTIN"/>
    <property type="match status" value="1"/>
</dbReference>
<evidence type="ECO:0000256" key="1">
    <source>
        <dbReference type="ARBA" id="ARBA00022734"/>
    </source>
</evidence>
<feature type="non-terminal residue" evidence="5">
    <location>
        <position position="1"/>
    </location>
</feature>
<keyword evidence="1 3" id="KW-0430">Lectin</keyword>
<proteinExistence type="predicted"/>